<keyword evidence="1" id="KW-0812">Transmembrane</keyword>
<evidence type="ECO:0000256" key="1">
    <source>
        <dbReference type="SAM" id="Phobius"/>
    </source>
</evidence>
<keyword evidence="1" id="KW-0472">Membrane</keyword>
<feature type="transmembrane region" description="Helical" evidence="1">
    <location>
        <begin position="43"/>
        <end position="64"/>
    </location>
</feature>
<dbReference type="AlphaFoldDB" id="A0A8D9E9K5"/>
<feature type="transmembrane region" description="Helical" evidence="1">
    <location>
        <begin position="102"/>
        <end position="123"/>
    </location>
</feature>
<keyword evidence="1" id="KW-1133">Transmembrane helix</keyword>
<protein>
    <submittedName>
        <fullName evidence="2">Uncharacterized protein</fullName>
    </submittedName>
</protein>
<organism evidence="2">
    <name type="scientific">Cacopsylla melanoneura</name>
    <dbReference type="NCBI Taxonomy" id="428564"/>
    <lineage>
        <taxon>Eukaryota</taxon>
        <taxon>Metazoa</taxon>
        <taxon>Ecdysozoa</taxon>
        <taxon>Arthropoda</taxon>
        <taxon>Hexapoda</taxon>
        <taxon>Insecta</taxon>
        <taxon>Pterygota</taxon>
        <taxon>Neoptera</taxon>
        <taxon>Paraneoptera</taxon>
        <taxon>Hemiptera</taxon>
        <taxon>Sternorrhyncha</taxon>
        <taxon>Psylloidea</taxon>
        <taxon>Psyllidae</taxon>
        <taxon>Psyllinae</taxon>
        <taxon>Cacopsylla</taxon>
    </lineage>
</organism>
<proteinExistence type="predicted"/>
<accession>A0A8D9E9K5</accession>
<reference evidence="2" key="1">
    <citation type="submission" date="2021-05" db="EMBL/GenBank/DDBJ databases">
        <authorList>
            <person name="Alioto T."/>
            <person name="Alioto T."/>
            <person name="Gomez Garrido J."/>
        </authorList>
    </citation>
    <scope>NUCLEOTIDE SEQUENCE</scope>
</reference>
<evidence type="ECO:0000313" key="2">
    <source>
        <dbReference type="EMBL" id="CAG6745556.1"/>
    </source>
</evidence>
<name>A0A8D9E9K5_9HEMI</name>
<dbReference type="EMBL" id="HBUF01499854">
    <property type="protein sequence ID" value="CAG6745556.1"/>
    <property type="molecule type" value="Transcribed_RNA"/>
</dbReference>
<sequence length="190" mass="21700">MSIHFFLHPIPSHYLMSCLHHAFHISLLPPLQHHSLFPFIFQLFIRTIFLYLLLFPSHVLIIMLDSSLSPFSSSSSSHTSLLSIRSSHSSLLISPTLLSSTFFIPFPLCLLYPFFLICSARLFHFLPYPIFSQPPFLSFSLSPPLSPIPLYTTVCKLNIERLLGNSIVPVCVHWITTIRYGLLLTYHEGT</sequence>